<evidence type="ECO:0000256" key="3">
    <source>
        <dbReference type="ARBA" id="ARBA00023237"/>
    </source>
</evidence>
<dbReference type="GO" id="GO:0009279">
    <property type="term" value="C:cell outer membrane"/>
    <property type="evidence" value="ECO:0007669"/>
    <property type="project" value="UniProtKB-SubCell"/>
</dbReference>
<dbReference type="PANTHER" id="PTHR30329">
    <property type="entry name" value="STATOR ELEMENT OF FLAGELLAR MOTOR COMPLEX"/>
    <property type="match status" value="1"/>
</dbReference>
<evidence type="ECO:0000256" key="2">
    <source>
        <dbReference type="ARBA" id="ARBA00023136"/>
    </source>
</evidence>
<feature type="domain" description="OmpA-like" evidence="5">
    <location>
        <begin position="268"/>
        <end position="385"/>
    </location>
</feature>
<gene>
    <name evidence="6" type="ORF">Q9L42_016055</name>
</gene>
<keyword evidence="2 4" id="KW-0472">Membrane</keyword>
<proteinExistence type="predicted"/>
<dbReference type="Pfam" id="PF00691">
    <property type="entry name" value="OmpA"/>
    <property type="match status" value="1"/>
</dbReference>
<keyword evidence="3" id="KW-0998">Cell outer membrane</keyword>
<dbReference type="SUPFAM" id="SSF103088">
    <property type="entry name" value="OmpA-like"/>
    <property type="match status" value="2"/>
</dbReference>
<dbReference type="InterPro" id="IPR041544">
    <property type="entry name" value="MotY_N"/>
</dbReference>
<evidence type="ECO:0000256" key="4">
    <source>
        <dbReference type="PROSITE-ProRule" id="PRU00473"/>
    </source>
</evidence>
<dbReference type="KEGG" id="mech:Q9L42_016055"/>
<dbReference type="PANTHER" id="PTHR30329:SF21">
    <property type="entry name" value="LIPOPROTEIN YIAD-RELATED"/>
    <property type="match status" value="1"/>
</dbReference>
<dbReference type="InterPro" id="IPR036737">
    <property type="entry name" value="OmpA-like_sf"/>
</dbReference>
<dbReference type="Gene3D" id="3.30.1330.60">
    <property type="entry name" value="OmpA-like domain"/>
    <property type="match status" value="2"/>
</dbReference>
<dbReference type="RefSeq" id="WP_349431401.1">
    <property type="nucleotide sequence ID" value="NZ_CP157743.1"/>
</dbReference>
<dbReference type="PRINTS" id="PR01021">
    <property type="entry name" value="OMPADOMAIN"/>
</dbReference>
<keyword evidence="7" id="KW-1185">Reference proteome</keyword>
<evidence type="ECO:0000313" key="7">
    <source>
        <dbReference type="Proteomes" id="UP001225378"/>
    </source>
</evidence>
<dbReference type="PROSITE" id="PS51123">
    <property type="entry name" value="OMPA_2"/>
    <property type="match status" value="1"/>
</dbReference>
<dbReference type="InterPro" id="IPR006665">
    <property type="entry name" value="OmpA-like"/>
</dbReference>
<dbReference type="Gene3D" id="2.60.40.2540">
    <property type="match status" value="1"/>
</dbReference>
<dbReference type="CDD" id="cd07185">
    <property type="entry name" value="OmpA_C-like"/>
    <property type="match status" value="1"/>
</dbReference>
<accession>A0AAU7NS83</accession>
<dbReference type="AlphaFoldDB" id="A0AAU7NS83"/>
<evidence type="ECO:0000313" key="6">
    <source>
        <dbReference type="EMBL" id="XBS19855.1"/>
    </source>
</evidence>
<dbReference type="EMBL" id="CP157743">
    <property type="protein sequence ID" value="XBS19855.1"/>
    <property type="molecule type" value="Genomic_DNA"/>
</dbReference>
<dbReference type="InterPro" id="IPR006664">
    <property type="entry name" value="OMP_bac"/>
</dbReference>
<dbReference type="InterPro" id="IPR050330">
    <property type="entry name" value="Bact_OuterMem_StrucFunc"/>
</dbReference>
<sequence>MRLSGFVVIIAVSTAFCRIGYADYIVAPLQQAVWRSEQSKIACRLWQDIGSFGHAEFLHYAGDPLQFFVQEAESQARIGKASLFVEPPSWRDSLVYQQDYRVFLEQSTARQVNRLIVYDGVAETMLDALRLGHNPVFSFVRQGKETRVAVAAVNFLEAYAQFIDCRKLLLPFGKRQLTQPSLFFLPQSQVLSAQVDRRLSQVADYLQALKTQRLVIISETAIAGRADHKWFTRRAEQVSERLIKLGLAKSRIRIETGSYHRGNDNELVLKLFGPDALGLIYYRKGNTALTGKEKQRLRLLARYLQDYYREGRVLISSHTDSKGRRAANLKISEQRGNVVKAYLVDQGIASERLLVKAYGESRPVKSNRFPRGRAQNRRVVISFLD</sequence>
<reference evidence="6 7" key="1">
    <citation type="journal article" date="2024" name="Microbiology">
        <title>Methylomarinum rosea sp. nov., a novel halophilic methanotrophic bacterium from the hypersaline Lake Elton.</title>
        <authorList>
            <person name="Suleimanov R.Z."/>
            <person name="Oshkin I.Y."/>
            <person name="Danilova O.V."/>
            <person name="Suzina N.E."/>
            <person name="Dedysh S.N."/>
        </authorList>
    </citation>
    <scope>NUCLEOTIDE SEQUENCE [LARGE SCALE GENOMIC DNA]</scope>
    <source>
        <strain evidence="6 7">Ch1-1</strain>
    </source>
</reference>
<name>A0AAU7NS83_9GAMM</name>
<protein>
    <submittedName>
        <fullName evidence="6">OmpA family protein</fullName>
    </submittedName>
</protein>
<dbReference type="Pfam" id="PF18393">
    <property type="entry name" value="MotY_N"/>
    <property type="match status" value="1"/>
</dbReference>
<comment type="subcellular location">
    <subcellularLocation>
        <location evidence="1">Cell outer membrane</location>
    </subcellularLocation>
</comment>
<organism evidence="6 7">
    <name type="scientific">Methylomarinum roseum</name>
    <dbReference type="NCBI Taxonomy" id="3067653"/>
    <lineage>
        <taxon>Bacteria</taxon>
        <taxon>Pseudomonadati</taxon>
        <taxon>Pseudomonadota</taxon>
        <taxon>Gammaproteobacteria</taxon>
        <taxon>Methylococcales</taxon>
        <taxon>Methylococcaceae</taxon>
        <taxon>Methylomarinum</taxon>
    </lineage>
</organism>
<evidence type="ECO:0000256" key="1">
    <source>
        <dbReference type="ARBA" id="ARBA00004442"/>
    </source>
</evidence>
<dbReference type="Proteomes" id="UP001225378">
    <property type="component" value="Chromosome"/>
</dbReference>
<evidence type="ECO:0000259" key="5">
    <source>
        <dbReference type="PROSITE" id="PS51123"/>
    </source>
</evidence>